<dbReference type="GO" id="GO:0052621">
    <property type="term" value="F:diguanylate cyclase activity"/>
    <property type="evidence" value="ECO:0007669"/>
    <property type="project" value="UniProtKB-EC"/>
</dbReference>
<protein>
    <submittedName>
        <fullName evidence="4">Diguanylate cyclase domain-containing protein</fullName>
        <ecNumber evidence="4">2.7.7.65</ecNumber>
    </submittedName>
</protein>
<dbReference type="EMBL" id="JBHSBM010000061">
    <property type="protein sequence ID" value="MFC4062816.1"/>
    <property type="molecule type" value="Genomic_DNA"/>
</dbReference>
<dbReference type="Proteomes" id="UP001595850">
    <property type="component" value="Unassembled WGS sequence"/>
</dbReference>
<feature type="transmembrane region" description="Helical" evidence="2">
    <location>
        <begin position="251"/>
        <end position="273"/>
    </location>
</feature>
<dbReference type="EC" id="2.7.7.65" evidence="4"/>
<dbReference type="PROSITE" id="PS50887">
    <property type="entry name" value="GGDEF"/>
    <property type="match status" value="1"/>
</dbReference>
<dbReference type="InterPro" id="IPR043128">
    <property type="entry name" value="Rev_trsase/Diguanyl_cyclase"/>
</dbReference>
<feature type="transmembrane region" description="Helical" evidence="2">
    <location>
        <begin position="285"/>
        <end position="305"/>
    </location>
</feature>
<dbReference type="SUPFAM" id="SSF55073">
    <property type="entry name" value="Nucleotide cyclase"/>
    <property type="match status" value="1"/>
</dbReference>
<keyword evidence="4" id="KW-0808">Transferase</keyword>
<comment type="caution">
    <text evidence="4">The sequence shown here is derived from an EMBL/GenBank/DDBJ whole genome shotgun (WGS) entry which is preliminary data.</text>
</comment>
<dbReference type="Gene3D" id="3.30.70.270">
    <property type="match status" value="1"/>
</dbReference>
<dbReference type="InterPro" id="IPR000160">
    <property type="entry name" value="GGDEF_dom"/>
</dbReference>
<feature type="non-terminal residue" evidence="4">
    <location>
        <position position="499"/>
    </location>
</feature>
<dbReference type="RefSeq" id="WP_377294273.1">
    <property type="nucleotide sequence ID" value="NZ_JBHSBM010000061.1"/>
</dbReference>
<feature type="transmembrane region" description="Helical" evidence="2">
    <location>
        <begin position="180"/>
        <end position="200"/>
    </location>
</feature>
<evidence type="ECO:0000259" key="3">
    <source>
        <dbReference type="PROSITE" id="PS50887"/>
    </source>
</evidence>
<dbReference type="NCBIfam" id="TIGR00254">
    <property type="entry name" value="GGDEF"/>
    <property type="match status" value="1"/>
</dbReference>
<feature type="transmembrane region" description="Helical" evidence="2">
    <location>
        <begin position="147"/>
        <end position="168"/>
    </location>
</feature>
<feature type="transmembrane region" description="Helical" evidence="2">
    <location>
        <begin position="220"/>
        <end position="239"/>
    </location>
</feature>
<keyword evidence="2" id="KW-1133">Transmembrane helix</keyword>
<dbReference type="SMART" id="SM00267">
    <property type="entry name" value="GGDEF"/>
    <property type="match status" value="1"/>
</dbReference>
<dbReference type="Pfam" id="PF00990">
    <property type="entry name" value="GGDEF"/>
    <property type="match status" value="1"/>
</dbReference>
<reference evidence="5" key="1">
    <citation type="journal article" date="2019" name="Int. J. Syst. Evol. Microbiol.">
        <title>The Global Catalogue of Microorganisms (GCM) 10K type strain sequencing project: providing services to taxonomists for standard genome sequencing and annotation.</title>
        <authorList>
            <consortium name="The Broad Institute Genomics Platform"/>
            <consortium name="The Broad Institute Genome Sequencing Center for Infectious Disease"/>
            <person name="Wu L."/>
            <person name="Ma J."/>
        </authorList>
    </citation>
    <scope>NUCLEOTIDE SEQUENCE [LARGE SCALE GENOMIC DNA]</scope>
    <source>
        <strain evidence="5">TBRC 4489</strain>
    </source>
</reference>
<evidence type="ECO:0000313" key="4">
    <source>
        <dbReference type="EMBL" id="MFC4062816.1"/>
    </source>
</evidence>
<feature type="transmembrane region" description="Helical" evidence="2">
    <location>
        <begin position="116"/>
        <end position="135"/>
    </location>
</feature>
<sequence length="499" mass="53066">MLAAVVLALPDPARGVLWEVVPLAAVTALAIGIRRHRPPAAAGWWLVTAGVAAWTGADLLWTAWYVAAGGDAAALPLWLDLLYIPMYPLLAAGLYRLSRLSAPSGEGEGEGVTLDAVVVVVGLALLQWTMIFQAFSGGEDLRSAEHIMTLICMTLDLVVAFAAVRLWLRYGVRNTSYRMLGLGVAALIAGDAVFTATLVGDGNPGMAVLHGPGAELLGTGAWMLWLVLMGTAALHPSMAESGRSASGTALTFTRGGLFLAVACAGPVSFVLSLDSEQVTLNRFDIAFPMLLLTGLSVFLLIRMLAATGTAQRHARRLDEQAAELSRALEEQNALQQLLSHRSMHDPLTGLSNRALFTDRLEQATARRSPTARHALLLLDLDGFKHVNDSYGHPVGDQLLIQAGRRLRTVVRESDTLARFGGDEFAILLEDVTSEEAGEVAGRVVEAIAESFTVSGEVLHLTVSVGLHMIAEAMEAQEALRDADLALYAAKAAGKNQISV</sequence>
<evidence type="ECO:0000256" key="2">
    <source>
        <dbReference type="SAM" id="Phobius"/>
    </source>
</evidence>
<gene>
    <name evidence="4" type="ORF">ACFOWE_31380</name>
</gene>
<keyword evidence="2" id="KW-0472">Membrane</keyword>
<accession>A0ABV8IHY5</accession>
<evidence type="ECO:0000313" key="5">
    <source>
        <dbReference type="Proteomes" id="UP001595850"/>
    </source>
</evidence>
<feature type="domain" description="GGDEF" evidence="3">
    <location>
        <begin position="371"/>
        <end position="499"/>
    </location>
</feature>
<feature type="coiled-coil region" evidence="1">
    <location>
        <begin position="310"/>
        <end position="337"/>
    </location>
</feature>
<keyword evidence="5" id="KW-1185">Reference proteome</keyword>
<keyword evidence="4" id="KW-0548">Nucleotidyltransferase</keyword>
<feature type="transmembrane region" description="Helical" evidence="2">
    <location>
        <begin position="15"/>
        <end position="33"/>
    </location>
</feature>
<dbReference type="CDD" id="cd01949">
    <property type="entry name" value="GGDEF"/>
    <property type="match status" value="1"/>
</dbReference>
<keyword evidence="2" id="KW-0812">Transmembrane</keyword>
<organism evidence="4 5">
    <name type="scientific">Planomonospora corallina</name>
    <dbReference type="NCBI Taxonomy" id="1806052"/>
    <lineage>
        <taxon>Bacteria</taxon>
        <taxon>Bacillati</taxon>
        <taxon>Actinomycetota</taxon>
        <taxon>Actinomycetes</taxon>
        <taxon>Streptosporangiales</taxon>
        <taxon>Streptosporangiaceae</taxon>
        <taxon>Planomonospora</taxon>
    </lineage>
</organism>
<feature type="transmembrane region" description="Helical" evidence="2">
    <location>
        <begin position="45"/>
        <end position="67"/>
    </location>
</feature>
<name>A0ABV8IHY5_9ACTN</name>
<proteinExistence type="predicted"/>
<keyword evidence="1" id="KW-0175">Coiled coil</keyword>
<dbReference type="InterPro" id="IPR050469">
    <property type="entry name" value="Diguanylate_Cyclase"/>
</dbReference>
<feature type="transmembrane region" description="Helical" evidence="2">
    <location>
        <begin position="73"/>
        <end position="95"/>
    </location>
</feature>
<dbReference type="PANTHER" id="PTHR45138:SF9">
    <property type="entry name" value="DIGUANYLATE CYCLASE DGCM-RELATED"/>
    <property type="match status" value="1"/>
</dbReference>
<evidence type="ECO:0000256" key="1">
    <source>
        <dbReference type="SAM" id="Coils"/>
    </source>
</evidence>
<dbReference type="PANTHER" id="PTHR45138">
    <property type="entry name" value="REGULATORY COMPONENTS OF SENSORY TRANSDUCTION SYSTEM"/>
    <property type="match status" value="1"/>
</dbReference>
<dbReference type="InterPro" id="IPR029787">
    <property type="entry name" value="Nucleotide_cyclase"/>
</dbReference>